<comment type="caution">
    <text evidence="1">The sequence shown here is derived from an EMBL/GenBank/DDBJ whole genome shotgun (WGS) entry which is preliminary data.</text>
</comment>
<dbReference type="OrthoDB" id="1939479at2759"/>
<organism evidence="1 2">
    <name type="scientific">Mycena venus</name>
    <dbReference type="NCBI Taxonomy" id="2733690"/>
    <lineage>
        <taxon>Eukaryota</taxon>
        <taxon>Fungi</taxon>
        <taxon>Dikarya</taxon>
        <taxon>Basidiomycota</taxon>
        <taxon>Agaricomycotina</taxon>
        <taxon>Agaricomycetes</taxon>
        <taxon>Agaricomycetidae</taxon>
        <taxon>Agaricales</taxon>
        <taxon>Marasmiineae</taxon>
        <taxon>Mycenaceae</taxon>
        <taxon>Mycena</taxon>
    </lineage>
</organism>
<protein>
    <recommendedName>
        <fullName evidence="3">Ubiquitin-like protease family profile domain-containing protein</fullName>
    </recommendedName>
</protein>
<dbReference type="AlphaFoldDB" id="A0A8H6X421"/>
<dbReference type="SUPFAM" id="SSF54001">
    <property type="entry name" value="Cysteine proteinases"/>
    <property type="match status" value="1"/>
</dbReference>
<reference evidence="1" key="1">
    <citation type="submission" date="2020-05" db="EMBL/GenBank/DDBJ databases">
        <title>Mycena genomes resolve the evolution of fungal bioluminescence.</title>
        <authorList>
            <person name="Tsai I.J."/>
        </authorList>
    </citation>
    <scope>NUCLEOTIDE SEQUENCE</scope>
    <source>
        <strain evidence="1">CCC161011</strain>
    </source>
</reference>
<sequence length="812" mass="91294">MGRSLNDGGDVQLGADGCFSYRHLRSAGDGPIRYTPSFFIPKPDIDAVAQKISHARENPRAQPTLSIPQDVIDGCEATFEAANEKTQKSDSKRYDASGIFLMTCRHGQIIFFCNIYTPGEQQRYIVASLEELARHLPSQATILQAYDIGCVIDHSLNKFPILRESLRQRVSFIINHMHSYRHEWACQLTFGPRFGLGAGLADHEDVERVWSRTQKMVPITRNQWNSRRILMIDQYAAFLNAEGQENLSTWIERQDKKLRTKLRAALKTFRKCRVPEEELCCQWEDQREAQTSMRSHAPARLRHELDKVLTLQAQIDAVEKPILDAKQAITGSDPPPNTVSLLRKLEATHAIRLNLDRANLKHWLENERLIVEKALASHPDASLLLPLQERQRDLVFLGHRWASLLQPQLLPRNLPLGFHPAEALRSPAEALRSPAEALHTPAQTSVPCYDHTHYLVSVCQTAEENTQGNTGCGRAGRLEAVRQTAAGIVGGNLSSGRDGTSEADGNTRFGCLWSSDTEVDMEADGDDSDVEDGGFSDLPAALQDIGEDGALYPGSIADPEDAADLIGNDDELEETSGLDGDNSFKIFWNVQPQGNLDRSLLYDLRTHNASRYVMHERFSHFIIRGGNLHNLEVEPCDLDRILAPTGRLNGEGINGVAASLHSIYSNQYSPYAAAATRCVLLSTYDLTRVHYKAWDTELWRFLGPTEYWTKALWLIPIHRPVEQHWFCCMFWVAPKPPRYNDTYHTNGDEPWSAYPMFKVNRGYQTNGHDCGLWVLCTLAAVMRGFTGAEVYEADMPAVRKLFADLIRTLPIT</sequence>
<dbReference type="Gene3D" id="3.40.395.10">
    <property type="entry name" value="Adenoviral Proteinase, Chain A"/>
    <property type="match status" value="1"/>
</dbReference>
<evidence type="ECO:0000313" key="1">
    <source>
        <dbReference type="EMBL" id="KAF7334068.1"/>
    </source>
</evidence>
<evidence type="ECO:0000313" key="2">
    <source>
        <dbReference type="Proteomes" id="UP000620124"/>
    </source>
</evidence>
<gene>
    <name evidence="1" type="ORF">MVEN_02312400</name>
</gene>
<dbReference type="PANTHER" id="PTHR33096">
    <property type="entry name" value="CXC2 DOMAIN-CONTAINING PROTEIN"/>
    <property type="match status" value="1"/>
</dbReference>
<accession>A0A8H6X421</accession>
<evidence type="ECO:0008006" key="3">
    <source>
        <dbReference type="Google" id="ProtNLM"/>
    </source>
</evidence>
<dbReference type="Pfam" id="PF18758">
    <property type="entry name" value="KDZ"/>
    <property type="match status" value="1"/>
</dbReference>
<dbReference type="InterPro" id="IPR038765">
    <property type="entry name" value="Papain-like_cys_pep_sf"/>
</dbReference>
<dbReference type="EMBL" id="JACAZI010000027">
    <property type="protein sequence ID" value="KAF7334068.1"/>
    <property type="molecule type" value="Genomic_DNA"/>
</dbReference>
<keyword evidence="2" id="KW-1185">Reference proteome</keyword>
<dbReference type="InterPro" id="IPR040521">
    <property type="entry name" value="KDZ"/>
</dbReference>
<dbReference type="Proteomes" id="UP000620124">
    <property type="component" value="Unassembled WGS sequence"/>
</dbReference>
<dbReference type="PANTHER" id="PTHR33096:SF1">
    <property type="entry name" value="CXC1-LIKE CYSTEINE CLUSTER ASSOCIATED WITH KDZ TRANSPOSASES DOMAIN-CONTAINING PROTEIN"/>
    <property type="match status" value="1"/>
</dbReference>
<name>A0A8H6X421_9AGAR</name>
<proteinExistence type="predicted"/>